<dbReference type="Pfam" id="PF13599">
    <property type="entry name" value="Pentapeptide_4"/>
    <property type="match status" value="1"/>
</dbReference>
<dbReference type="EMBL" id="JAVDWV010000007">
    <property type="protein sequence ID" value="MDR7154921.1"/>
    <property type="molecule type" value="Genomic_DNA"/>
</dbReference>
<gene>
    <name evidence="1" type="ORF">J2W40_001739</name>
</gene>
<accession>A0ABU1X168</accession>
<proteinExistence type="predicted"/>
<dbReference type="Gene3D" id="2.160.20.80">
    <property type="entry name" value="E3 ubiquitin-protein ligase SopA"/>
    <property type="match status" value="1"/>
</dbReference>
<protein>
    <submittedName>
        <fullName evidence="1">Uncharacterized protein YjbI with pentapeptide repeats</fullName>
    </submittedName>
</protein>
<sequence length="108" mass="12232">MYNINFSGSQLQGCGFYGCEISECDFSDANLSDVSFVNSAISNATFDKADMSDLQLDINSIRKSKLHTFRGREDEIFLRPQADESELTYADRPQELDEFVQSLRKSNV</sequence>
<evidence type="ECO:0000313" key="2">
    <source>
        <dbReference type="Proteomes" id="UP001267638"/>
    </source>
</evidence>
<name>A0ABU1X168_SPHXE</name>
<dbReference type="RefSeq" id="WP_310223640.1">
    <property type="nucleotide sequence ID" value="NZ_JAVDWV010000007.1"/>
</dbReference>
<organism evidence="1 2">
    <name type="scientific">Sphingobium xenophagum</name>
    <dbReference type="NCBI Taxonomy" id="121428"/>
    <lineage>
        <taxon>Bacteria</taxon>
        <taxon>Pseudomonadati</taxon>
        <taxon>Pseudomonadota</taxon>
        <taxon>Alphaproteobacteria</taxon>
        <taxon>Sphingomonadales</taxon>
        <taxon>Sphingomonadaceae</taxon>
        <taxon>Sphingobium</taxon>
    </lineage>
</organism>
<comment type="caution">
    <text evidence="1">The sequence shown here is derived from an EMBL/GenBank/DDBJ whole genome shotgun (WGS) entry which is preliminary data.</text>
</comment>
<dbReference type="InterPro" id="IPR001646">
    <property type="entry name" value="5peptide_repeat"/>
</dbReference>
<evidence type="ECO:0000313" key="1">
    <source>
        <dbReference type="EMBL" id="MDR7154921.1"/>
    </source>
</evidence>
<dbReference type="Proteomes" id="UP001267638">
    <property type="component" value="Unassembled WGS sequence"/>
</dbReference>
<keyword evidence="2" id="KW-1185">Reference proteome</keyword>
<dbReference type="SUPFAM" id="SSF141571">
    <property type="entry name" value="Pentapeptide repeat-like"/>
    <property type="match status" value="1"/>
</dbReference>
<reference evidence="1 2" key="1">
    <citation type="submission" date="2023-07" db="EMBL/GenBank/DDBJ databases">
        <title>Sorghum-associated microbial communities from plants grown in Nebraska, USA.</title>
        <authorList>
            <person name="Schachtman D."/>
        </authorList>
    </citation>
    <scope>NUCLEOTIDE SEQUENCE [LARGE SCALE GENOMIC DNA]</scope>
    <source>
        <strain evidence="1 2">4256</strain>
    </source>
</reference>